<feature type="compositionally biased region" description="Polar residues" evidence="1">
    <location>
        <begin position="1"/>
        <end position="13"/>
    </location>
</feature>
<evidence type="ECO:0000256" key="1">
    <source>
        <dbReference type="SAM" id="MobiDB-lite"/>
    </source>
</evidence>
<organism evidence="2 3">
    <name type="scientific">Chaetomidium leptoderma</name>
    <dbReference type="NCBI Taxonomy" id="669021"/>
    <lineage>
        <taxon>Eukaryota</taxon>
        <taxon>Fungi</taxon>
        <taxon>Dikarya</taxon>
        <taxon>Ascomycota</taxon>
        <taxon>Pezizomycotina</taxon>
        <taxon>Sordariomycetes</taxon>
        <taxon>Sordariomycetidae</taxon>
        <taxon>Sordariales</taxon>
        <taxon>Chaetomiaceae</taxon>
        <taxon>Chaetomidium</taxon>
    </lineage>
</organism>
<evidence type="ECO:0000313" key="2">
    <source>
        <dbReference type="EMBL" id="KAK4155188.1"/>
    </source>
</evidence>
<dbReference type="Proteomes" id="UP001302745">
    <property type="component" value="Unassembled WGS sequence"/>
</dbReference>
<keyword evidence="3" id="KW-1185">Reference proteome</keyword>
<feature type="compositionally biased region" description="Low complexity" evidence="1">
    <location>
        <begin position="352"/>
        <end position="364"/>
    </location>
</feature>
<feature type="region of interest" description="Disordered" evidence="1">
    <location>
        <begin position="117"/>
        <end position="148"/>
    </location>
</feature>
<gene>
    <name evidence="2" type="ORF">C8A00DRAFT_31985</name>
</gene>
<proteinExistence type="predicted"/>
<sequence length="659" mass="73679">MLGQDKTNTNTRSGGLGPRQAPPLDSQESENNFLNAIGFQGSANQGLSNSKTTTVGPSASLQQATPNTSANQSSRNPGNAQRGPRQLSASRLPLQRIATHPANVTAEYPSLQAVYGRGGGTAPQPSPTCDTLAKPNPWTRNNRLTPTYRPAMPTAAADTGAGTNNGTPGTMNRLSPDLAAYRAPRPNMSYTGSSYSLPSLGSGFNISDAGVEGEGSKSAKNHSSSDIRNEIGLKHSILQSGNTWSKYNWADVNGRDDDERFKTTPYLDSFVKAWSHAVPSNVLVDLEKDAYGKCDIDTTTGCFLQPITQPNAYFDDSKKNGDLEWHRQNWTANLLMHRRITTRYGNQGFGTNNNNNRRNYPPRRVQNDEPVILDESEYVVIQETEVFEPPAYHRFVPKVTCFLRPAEKFDMEAVRGIYNFEVQYGRQALDTQPLSLDEFEKIFDTAQQLGMPFVVAVRGSARNLGLTKGNLVTSRFDQVPLDDDGRKRRGEVLGFAFLSAWHPGFGTTGTSKGSAKLNVVVHSNYRRKKIGHSLVDRILISVSEHFSSEDGYDFVDLDDSPIYKYSRDREHQFYRLYFSFLTRYKHIATDKKMEARQKTYDDDLNWIRKMFEDGLNFTELVRFQAAHLSAKDWKGVSHWLDEVVFEYTCQVGHRMVKAD</sequence>
<protein>
    <submittedName>
        <fullName evidence="2">Uncharacterized protein</fullName>
    </submittedName>
</protein>
<dbReference type="SUPFAM" id="SSF55729">
    <property type="entry name" value="Acyl-CoA N-acyltransferases (Nat)"/>
    <property type="match status" value="1"/>
</dbReference>
<feature type="region of interest" description="Disordered" evidence="1">
    <location>
        <begin position="345"/>
        <end position="364"/>
    </location>
</feature>
<dbReference type="AlphaFoldDB" id="A0AAN6VP50"/>
<feature type="region of interest" description="Disordered" evidence="1">
    <location>
        <begin position="1"/>
        <end position="86"/>
    </location>
</feature>
<name>A0AAN6VP50_9PEZI</name>
<comment type="caution">
    <text evidence="2">The sequence shown here is derived from an EMBL/GenBank/DDBJ whole genome shotgun (WGS) entry which is preliminary data.</text>
</comment>
<reference evidence="2" key="1">
    <citation type="journal article" date="2023" name="Mol. Phylogenet. Evol.">
        <title>Genome-scale phylogeny and comparative genomics of the fungal order Sordariales.</title>
        <authorList>
            <person name="Hensen N."/>
            <person name="Bonometti L."/>
            <person name="Westerberg I."/>
            <person name="Brannstrom I.O."/>
            <person name="Guillou S."/>
            <person name="Cros-Aarteil S."/>
            <person name="Calhoun S."/>
            <person name="Haridas S."/>
            <person name="Kuo A."/>
            <person name="Mondo S."/>
            <person name="Pangilinan J."/>
            <person name="Riley R."/>
            <person name="LaButti K."/>
            <person name="Andreopoulos B."/>
            <person name="Lipzen A."/>
            <person name="Chen C."/>
            <person name="Yan M."/>
            <person name="Daum C."/>
            <person name="Ng V."/>
            <person name="Clum A."/>
            <person name="Steindorff A."/>
            <person name="Ohm R.A."/>
            <person name="Martin F."/>
            <person name="Silar P."/>
            <person name="Natvig D.O."/>
            <person name="Lalanne C."/>
            <person name="Gautier V."/>
            <person name="Ament-Velasquez S.L."/>
            <person name="Kruys A."/>
            <person name="Hutchinson M.I."/>
            <person name="Powell A.J."/>
            <person name="Barry K."/>
            <person name="Miller A.N."/>
            <person name="Grigoriev I.V."/>
            <person name="Debuchy R."/>
            <person name="Gladieux P."/>
            <person name="Hiltunen Thoren M."/>
            <person name="Johannesson H."/>
        </authorList>
    </citation>
    <scope>NUCLEOTIDE SEQUENCE</scope>
    <source>
        <strain evidence="2">CBS 538.74</strain>
    </source>
</reference>
<dbReference type="InterPro" id="IPR016181">
    <property type="entry name" value="Acyl_CoA_acyltransferase"/>
</dbReference>
<reference evidence="2" key="2">
    <citation type="submission" date="2023-05" db="EMBL/GenBank/DDBJ databases">
        <authorList>
            <consortium name="Lawrence Berkeley National Laboratory"/>
            <person name="Steindorff A."/>
            <person name="Hensen N."/>
            <person name="Bonometti L."/>
            <person name="Westerberg I."/>
            <person name="Brannstrom I.O."/>
            <person name="Guillou S."/>
            <person name="Cros-Aarteil S."/>
            <person name="Calhoun S."/>
            <person name="Haridas S."/>
            <person name="Kuo A."/>
            <person name="Mondo S."/>
            <person name="Pangilinan J."/>
            <person name="Riley R."/>
            <person name="Labutti K."/>
            <person name="Andreopoulos B."/>
            <person name="Lipzen A."/>
            <person name="Chen C."/>
            <person name="Yanf M."/>
            <person name="Daum C."/>
            <person name="Ng V."/>
            <person name="Clum A."/>
            <person name="Ohm R."/>
            <person name="Martin F."/>
            <person name="Silar P."/>
            <person name="Natvig D."/>
            <person name="Lalanne C."/>
            <person name="Gautier V."/>
            <person name="Ament-Velasquez S.L."/>
            <person name="Kruys A."/>
            <person name="Hutchinson M.I."/>
            <person name="Powell A.J."/>
            <person name="Barry K."/>
            <person name="Miller A.N."/>
            <person name="Grigoriev I.V."/>
            <person name="Debuchy R."/>
            <person name="Gladieux P."/>
            <person name="Thoren M.H."/>
            <person name="Johannesson H."/>
        </authorList>
    </citation>
    <scope>NUCLEOTIDE SEQUENCE</scope>
    <source>
        <strain evidence="2">CBS 538.74</strain>
    </source>
</reference>
<evidence type="ECO:0000313" key="3">
    <source>
        <dbReference type="Proteomes" id="UP001302745"/>
    </source>
</evidence>
<dbReference type="Gene3D" id="3.40.630.30">
    <property type="match status" value="1"/>
</dbReference>
<accession>A0AAN6VP50</accession>
<feature type="compositionally biased region" description="Polar residues" evidence="1">
    <location>
        <begin position="41"/>
        <end position="79"/>
    </location>
</feature>
<dbReference type="EMBL" id="MU856893">
    <property type="protein sequence ID" value="KAK4155188.1"/>
    <property type="molecule type" value="Genomic_DNA"/>
</dbReference>